<accession>A0A109QYL4</accession>
<evidence type="ECO:0000313" key="2">
    <source>
        <dbReference type="EMBL" id="AMB58620.1"/>
    </source>
</evidence>
<gene>
    <name evidence="2" type="ORF">AWU67_06830</name>
</gene>
<keyword evidence="1" id="KW-1133">Transmembrane helix</keyword>
<keyword evidence="2" id="KW-0378">Hydrolase</keyword>
<evidence type="ECO:0000256" key="1">
    <source>
        <dbReference type="SAM" id="Phobius"/>
    </source>
</evidence>
<dbReference type="Proteomes" id="UP000058305">
    <property type="component" value="Chromosome"/>
</dbReference>
<keyword evidence="3" id="KW-1185">Reference proteome</keyword>
<dbReference type="KEGG" id="mvd:AWU67_06830"/>
<feature type="transmembrane region" description="Helical" evidence="1">
    <location>
        <begin position="71"/>
        <end position="93"/>
    </location>
</feature>
<dbReference type="OrthoDB" id="5126451at2"/>
<dbReference type="EMBL" id="CP014145">
    <property type="protein sequence ID" value="AMB58620.1"/>
    <property type="molecule type" value="Genomic_DNA"/>
</dbReference>
<feature type="transmembrane region" description="Helical" evidence="1">
    <location>
        <begin position="20"/>
        <end position="42"/>
    </location>
</feature>
<reference evidence="2 3" key="1">
    <citation type="journal article" date="2016" name="J. Biotechnol.">
        <title>First complete genome sequence of a species in the genus Microterricola, an extremophilic cold active enzyme producing bacterial strain ERGS5:02 isolated from Sikkim Himalaya.</title>
        <authorList>
            <person name="Himanshu"/>
            <person name="Swarnkar M.K."/>
            <person name="Singh D."/>
            <person name="Kumar R."/>
        </authorList>
    </citation>
    <scope>NUCLEOTIDE SEQUENCE [LARGE SCALE GENOMIC DNA]</scope>
    <source>
        <strain evidence="2 3">ERGS5:02</strain>
    </source>
</reference>
<keyword evidence="2" id="KW-0255">Endonuclease</keyword>
<dbReference type="AlphaFoldDB" id="A0A109QYL4"/>
<sequence>MSSPAFRRVLRRESHSPRTVAMIVADVLLIVALGYIATEIVLDLLSRPALLLTPAAAAEWIIGLPTAQPGWIVALGALLLAVLGFVFVFLSLAPGRLPKHQMRCGERAVLVDNGVIAAALAQHVSDETGISRDDITVGVAHRVVDVTLRAGIGVPVDQAPLKDLVMSELDRYQLIPSVKTRVRVLRPRESDV</sequence>
<keyword evidence="1" id="KW-0812">Transmembrane</keyword>
<reference evidence="3" key="2">
    <citation type="submission" date="2016-01" db="EMBL/GenBank/DDBJ databases">
        <title>First complete genome sequence of a species in the genus Microterricola, an extremophilic cold active enzyme producing strain ERGS5:02 isolated from Sikkim Himalaya.</title>
        <authorList>
            <person name="Kumar R."/>
            <person name="Singh D."/>
            <person name="Swarnkar M.K."/>
        </authorList>
    </citation>
    <scope>NUCLEOTIDE SEQUENCE [LARGE SCALE GENOMIC DNA]</scope>
    <source>
        <strain evidence="3">ERGS5:02</strain>
    </source>
</reference>
<keyword evidence="1" id="KW-0472">Membrane</keyword>
<dbReference type="GO" id="GO:0004519">
    <property type="term" value="F:endonuclease activity"/>
    <property type="evidence" value="ECO:0007669"/>
    <property type="project" value="UniProtKB-KW"/>
</dbReference>
<protein>
    <submittedName>
        <fullName evidence="2">DNA/RNA endonuclease G</fullName>
    </submittedName>
</protein>
<keyword evidence="2" id="KW-0540">Nuclease</keyword>
<organism evidence="2 3">
    <name type="scientific">Microterricola viridarii</name>
    <dbReference type="NCBI Taxonomy" id="412690"/>
    <lineage>
        <taxon>Bacteria</taxon>
        <taxon>Bacillati</taxon>
        <taxon>Actinomycetota</taxon>
        <taxon>Actinomycetes</taxon>
        <taxon>Micrococcales</taxon>
        <taxon>Microbacteriaceae</taxon>
        <taxon>Microterricola</taxon>
    </lineage>
</organism>
<proteinExistence type="predicted"/>
<evidence type="ECO:0000313" key="3">
    <source>
        <dbReference type="Proteomes" id="UP000058305"/>
    </source>
</evidence>
<dbReference type="RefSeq" id="WP_067227309.1">
    <property type="nucleotide sequence ID" value="NZ_CP014145.1"/>
</dbReference>
<name>A0A109QYL4_9MICO</name>